<dbReference type="PANTHER" id="PTHR30332">
    <property type="entry name" value="PROBABLE GENERAL SECRETION PATHWAY PROTEIN D"/>
    <property type="match status" value="1"/>
</dbReference>
<feature type="region of interest" description="Disordered" evidence="2">
    <location>
        <begin position="132"/>
        <end position="210"/>
    </location>
</feature>
<dbReference type="PANTHER" id="PTHR30332:SF17">
    <property type="entry name" value="TYPE IV PILIATION SYSTEM PROTEIN DR_0774-RELATED"/>
    <property type="match status" value="1"/>
</dbReference>
<protein>
    <submittedName>
        <fullName evidence="4">Type IV pilus biogenesis and competence protein PilQ</fullName>
    </submittedName>
</protein>
<comment type="caution">
    <text evidence="4">The sequence shown here is derived from an EMBL/GenBank/DDBJ whole genome shotgun (WGS) entry which is preliminary data.</text>
</comment>
<dbReference type="InterPro" id="IPR001775">
    <property type="entry name" value="GspD/PilQ"/>
</dbReference>
<organism evidence="4 5">
    <name type="scientific">Rubripirellula amarantea</name>
    <dbReference type="NCBI Taxonomy" id="2527999"/>
    <lineage>
        <taxon>Bacteria</taxon>
        <taxon>Pseudomonadati</taxon>
        <taxon>Planctomycetota</taxon>
        <taxon>Planctomycetia</taxon>
        <taxon>Pirellulales</taxon>
        <taxon>Pirellulaceae</taxon>
        <taxon>Rubripirellula</taxon>
    </lineage>
</organism>
<dbReference type="InterPro" id="IPR050810">
    <property type="entry name" value="Bact_Secretion_Sys_Channel"/>
</dbReference>
<dbReference type="EMBL" id="SJPI01000001">
    <property type="protein sequence ID" value="TWT54331.1"/>
    <property type="molecule type" value="Genomic_DNA"/>
</dbReference>
<feature type="region of interest" description="Disordered" evidence="2">
    <location>
        <begin position="359"/>
        <end position="379"/>
    </location>
</feature>
<feature type="compositionally biased region" description="Basic and acidic residues" evidence="2">
    <location>
        <begin position="808"/>
        <end position="819"/>
    </location>
</feature>
<feature type="region of interest" description="Disordered" evidence="2">
    <location>
        <begin position="233"/>
        <end position="290"/>
    </location>
</feature>
<evidence type="ECO:0000313" key="4">
    <source>
        <dbReference type="EMBL" id="TWT54331.1"/>
    </source>
</evidence>
<feature type="compositionally biased region" description="Polar residues" evidence="2">
    <location>
        <begin position="188"/>
        <end position="201"/>
    </location>
</feature>
<evidence type="ECO:0000259" key="3">
    <source>
        <dbReference type="Pfam" id="PF00263"/>
    </source>
</evidence>
<feature type="compositionally biased region" description="Polar residues" evidence="2">
    <location>
        <begin position="255"/>
        <end position="277"/>
    </location>
</feature>
<dbReference type="Proteomes" id="UP000316598">
    <property type="component" value="Unassembled WGS sequence"/>
</dbReference>
<gene>
    <name evidence="4" type="primary">pilQ_2</name>
    <name evidence="4" type="ORF">Pla22_19770</name>
</gene>
<evidence type="ECO:0000256" key="2">
    <source>
        <dbReference type="SAM" id="MobiDB-lite"/>
    </source>
</evidence>
<reference evidence="4 5" key="1">
    <citation type="submission" date="2019-02" db="EMBL/GenBank/DDBJ databases">
        <title>Deep-cultivation of Planctomycetes and their phenomic and genomic characterization uncovers novel biology.</title>
        <authorList>
            <person name="Wiegand S."/>
            <person name="Jogler M."/>
            <person name="Boedeker C."/>
            <person name="Pinto D."/>
            <person name="Vollmers J."/>
            <person name="Rivas-Marin E."/>
            <person name="Kohn T."/>
            <person name="Peeters S.H."/>
            <person name="Heuer A."/>
            <person name="Rast P."/>
            <person name="Oberbeckmann S."/>
            <person name="Bunk B."/>
            <person name="Jeske O."/>
            <person name="Meyerdierks A."/>
            <person name="Storesund J.E."/>
            <person name="Kallscheuer N."/>
            <person name="Luecker S."/>
            <person name="Lage O.M."/>
            <person name="Pohl T."/>
            <person name="Merkel B.J."/>
            <person name="Hornburger P."/>
            <person name="Mueller R.-W."/>
            <person name="Bruemmer F."/>
            <person name="Labrenz M."/>
            <person name="Spormann A.M."/>
            <person name="Op Den Camp H."/>
            <person name="Overmann J."/>
            <person name="Amann R."/>
            <person name="Jetten M.S.M."/>
            <person name="Mascher T."/>
            <person name="Medema M.H."/>
            <person name="Devos D.P."/>
            <person name="Kaster A.-K."/>
            <person name="Ovreas L."/>
            <person name="Rohde M."/>
            <person name="Galperin M.Y."/>
            <person name="Jogler C."/>
        </authorList>
    </citation>
    <scope>NUCLEOTIDE SEQUENCE [LARGE SCALE GENOMIC DNA]</scope>
    <source>
        <strain evidence="4 5">Pla22</strain>
    </source>
</reference>
<feature type="domain" description="Type II/III secretion system secretin-like" evidence="3">
    <location>
        <begin position="615"/>
        <end position="773"/>
    </location>
</feature>
<comment type="similarity">
    <text evidence="1">Belongs to the bacterial secretin family.</text>
</comment>
<dbReference type="PRINTS" id="PR00811">
    <property type="entry name" value="BCTERIALGSPD"/>
</dbReference>
<feature type="compositionally biased region" description="Low complexity" evidence="2">
    <location>
        <begin position="156"/>
        <end position="174"/>
    </location>
</feature>
<keyword evidence="5" id="KW-1185">Reference proteome</keyword>
<dbReference type="Gene3D" id="3.55.50.30">
    <property type="match status" value="1"/>
</dbReference>
<feature type="compositionally biased region" description="Acidic residues" evidence="2">
    <location>
        <begin position="366"/>
        <end position="379"/>
    </location>
</feature>
<dbReference type="GO" id="GO:0015627">
    <property type="term" value="C:type II protein secretion system complex"/>
    <property type="evidence" value="ECO:0007669"/>
    <property type="project" value="TreeGrafter"/>
</dbReference>
<dbReference type="Pfam" id="PF00263">
    <property type="entry name" value="Secretin"/>
    <property type="match status" value="1"/>
</dbReference>
<sequence length="828" mass="89835">MKKIPNQSAINDGVTAVDQAVAMEQEVSASNSFGNLLTHHAPAVIWILVAWIVGTLILELNATGAEPYNFAPISQQWQQIENDSAITHSGIVAFERIERESRLRPVFEAMIAQSHAEQSKLAAAKEKAATEAKELALSKQRSSRRETEATDISQSTVAATAVAKSSESQSSKSKTTIAKSEPKASEAIASSTSQLASNATVNRDADPANDSQAFPQFVQQVVHSFQELMGPVNVAPIPTEHDDSPQRPAVAAESSEATSQLRRTADSANEVNSTTPAQPVVPGTNAATSFVDSNMDRDRASNETVSDPVPSADAKIIRVAAKPVMVPEATVSVAKPTATNESSIEMVAETANEVRTLGAPTNKVEDDSDADSEPSVGEEEEHIAARWPILGAATVATTQKVTLNVDKADVRGVLEMLARGYQMNILVSPEVNGTVTANVEGLSPEQTLDGIVKMCNLNVQRDGDLIYVYPDTNLPADARQLQVFPLDFARAEALEQVVQGLLSPVGNAYVNKISDQDNRQTRESLVVVDIPAVLSQVEQYVFQADQAPRQVMIEASILEVELKDDMMHGLNFDSVLGGDLKVGSFGLADPIASKNNPLFFAQVDGSKVSALLDFIETTTDSKTLANPRVQVINGQVAKIQVGQQLGFTVATVTQTATIQDVQFLETGVVLSVTPTISRDNRILMQVKPEVSDGKINPDTLLPEEVTREVETSVLLDDHQGVVIGGLIQEKDSTIIRKLPWLGDVKYIGKLFQRRETERNRTEIIVALTCHIIEPTCYCDREAINVERATQPLFEGLLQRTCRPWEPRMPDQVGSERHLDVNQVNRRIP</sequence>
<dbReference type="InterPro" id="IPR004846">
    <property type="entry name" value="T2SS/T3SS_dom"/>
</dbReference>
<dbReference type="AlphaFoldDB" id="A0A5C5WW20"/>
<evidence type="ECO:0000313" key="5">
    <source>
        <dbReference type="Proteomes" id="UP000316598"/>
    </source>
</evidence>
<accession>A0A5C5WW20</accession>
<proteinExistence type="inferred from homology"/>
<name>A0A5C5WW20_9BACT</name>
<dbReference type="RefSeq" id="WP_165440580.1">
    <property type="nucleotide sequence ID" value="NZ_SJPI01000001.1"/>
</dbReference>
<evidence type="ECO:0000256" key="1">
    <source>
        <dbReference type="RuleBase" id="RU004003"/>
    </source>
</evidence>
<feature type="region of interest" description="Disordered" evidence="2">
    <location>
        <begin position="808"/>
        <end position="828"/>
    </location>
</feature>
<dbReference type="GO" id="GO:0009306">
    <property type="term" value="P:protein secretion"/>
    <property type="evidence" value="ECO:0007669"/>
    <property type="project" value="InterPro"/>
</dbReference>